<proteinExistence type="predicted"/>
<dbReference type="Proteomes" id="UP000033924">
    <property type="component" value="Unassembled WGS sequence"/>
</dbReference>
<feature type="region of interest" description="Disordered" evidence="1">
    <location>
        <begin position="50"/>
        <end position="71"/>
    </location>
</feature>
<dbReference type="PATRIC" id="fig|65700.7.peg.3180"/>
<dbReference type="AlphaFoldDB" id="A0A0M2KAW6"/>
<dbReference type="EMBL" id="JXNU01000003">
    <property type="protein sequence ID" value="KKF36074.1"/>
    <property type="molecule type" value="Genomic_DNA"/>
</dbReference>
<dbReference type="RefSeq" id="WP_040465546.1">
    <property type="nucleotide sequence ID" value="NZ_CP089932.1"/>
</dbReference>
<protein>
    <submittedName>
        <fullName evidence="2">Membrane protein</fullName>
    </submittedName>
</protein>
<organism evidence="2 3">
    <name type="scientific">Erwinia tracheiphila</name>
    <dbReference type="NCBI Taxonomy" id="65700"/>
    <lineage>
        <taxon>Bacteria</taxon>
        <taxon>Pseudomonadati</taxon>
        <taxon>Pseudomonadota</taxon>
        <taxon>Gammaproteobacteria</taxon>
        <taxon>Enterobacterales</taxon>
        <taxon>Erwiniaceae</taxon>
        <taxon>Erwinia</taxon>
    </lineage>
</organism>
<reference evidence="2 3" key="1">
    <citation type="submission" date="2015-01" db="EMBL/GenBank/DDBJ databases">
        <title>Erwinia tracheiphila.</title>
        <authorList>
            <person name="Shapiro L.R."/>
        </authorList>
    </citation>
    <scope>NUCLEOTIDE SEQUENCE [LARGE SCALE GENOMIC DNA]</scope>
    <source>
        <strain evidence="2 3">BuffGH</strain>
    </source>
</reference>
<gene>
    <name evidence="2" type="ORF">SY86_12620</name>
</gene>
<accession>A0A0M2KAW6</accession>
<evidence type="ECO:0000256" key="1">
    <source>
        <dbReference type="SAM" id="MobiDB-lite"/>
    </source>
</evidence>
<dbReference type="STRING" id="65700.SY86_12620"/>
<evidence type="ECO:0000313" key="3">
    <source>
        <dbReference type="Proteomes" id="UP000033924"/>
    </source>
</evidence>
<name>A0A0M2KAW6_9GAMM</name>
<feature type="compositionally biased region" description="Polar residues" evidence="1">
    <location>
        <begin position="57"/>
        <end position="71"/>
    </location>
</feature>
<keyword evidence="3" id="KW-1185">Reference proteome</keyword>
<sequence length="71" mass="7352">MSGLIPGLMTGSTGVASKIMEGAMSHSTLESAKANAVKIEMDTHNSILDGKMDSASKEINSGHNASKSIQF</sequence>
<comment type="caution">
    <text evidence="2">The sequence shown here is derived from an EMBL/GenBank/DDBJ whole genome shotgun (WGS) entry which is preliminary data.</text>
</comment>
<evidence type="ECO:0000313" key="2">
    <source>
        <dbReference type="EMBL" id="KKF36074.1"/>
    </source>
</evidence>